<dbReference type="InterPro" id="IPR000832">
    <property type="entry name" value="GPCR_2_secretin-like"/>
</dbReference>
<organism evidence="7 8">
    <name type="scientific">Littorina saxatilis</name>
    <dbReference type="NCBI Taxonomy" id="31220"/>
    <lineage>
        <taxon>Eukaryota</taxon>
        <taxon>Metazoa</taxon>
        <taxon>Spiralia</taxon>
        <taxon>Lophotrochozoa</taxon>
        <taxon>Mollusca</taxon>
        <taxon>Gastropoda</taxon>
        <taxon>Caenogastropoda</taxon>
        <taxon>Littorinimorpha</taxon>
        <taxon>Littorinoidea</taxon>
        <taxon>Littorinidae</taxon>
        <taxon>Littorina</taxon>
    </lineage>
</organism>
<dbReference type="Gene3D" id="1.20.1070.10">
    <property type="entry name" value="Rhodopsin 7-helix transmembrane proteins"/>
    <property type="match status" value="1"/>
</dbReference>
<feature type="transmembrane region" description="Helical" evidence="5">
    <location>
        <begin position="685"/>
        <end position="703"/>
    </location>
</feature>
<dbReference type="AlphaFoldDB" id="A0AAN9BJE2"/>
<feature type="transmembrane region" description="Helical" evidence="5">
    <location>
        <begin position="611"/>
        <end position="635"/>
    </location>
</feature>
<feature type="transmembrane region" description="Helical" evidence="5">
    <location>
        <begin position="763"/>
        <end position="787"/>
    </location>
</feature>
<dbReference type="Pfam" id="PF00002">
    <property type="entry name" value="7tm_2"/>
    <property type="match status" value="1"/>
</dbReference>
<dbReference type="Proteomes" id="UP001374579">
    <property type="component" value="Unassembled WGS sequence"/>
</dbReference>
<protein>
    <recommendedName>
        <fullName evidence="6">G-protein coupled receptors family 2 profile 2 domain-containing protein</fullName>
    </recommendedName>
</protein>
<evidence type="ECO:0000256" key="1">
    <source>
        <dbReference type="ARBA" id="ARBA00004141"/>
    </source>
</evidence>
<evidence type="ECO:0000256" key="4">
    <source>
        <dbReference type="ARBA" id="ARBA00023136"/>
    </source>
</evidence>
<dbReference type="GO" id="GO:0007166">
    <property type="term" value="P:cell surface receptor signaling pathway"/>
    <property type="evidence" value="ECO:0007669"/>
    <property type="project" value="InterPro"/>
</dbReference>
<gene>
    <name evidence="7" type="ORF">V1264_015194</name>
</gene>
<feature type="transmembrane region" description="Helical" evidence="5">
    <location>
        <begin position="807"/>
        <end position="828"/>
    </location>
</feature>
<feature type="transmembrane region" description="Helical" evidence="5">
    <location>
        <begin position="715"/>
        <end position="737"/>
    </location>
</feature>
<feature type="domain" description="G-protein coupled receptors family 2 profile 2" evidence="6">
    <location>
        <begin position="610"/>
        <end position="858"/>
    </location>
</feature>
<dbReference type="EMBL" id="JBAMIC010000004">
    <property type="protein sequence ID" value="KAK7107243.1"/>
    <property type="molecule type" value="Genomic_DNA"/>
</dbReference>
<dbReference type="PROSITE" id="PS50261">
    <property type="entry name" value="G_PROTEIN_RECEP_F2_4"/>
    <property type="match status" value="1"/>
</dbReference>
<dbReference type="CDD" id="cd15039">
    <property type="entry name" value="7tmB3_Methuselah-like"/>
    <property type="match status" value="1"/>
</dbReference>
<dbReference type="PANTHER" id="PTHR45902">
    <property type="entry name" value="LATROPHILIN RECEPTOR-LIKE PROTEIN A"/>
    <property type="match status" value="1"/>
</dbReference>
<comment type="subcellular location">
    <subcellularLocation>
        <location evidence="1">Membrane</location>
        <topology evidence="1">Multi-pass membrane protein</topology>
    </subcellularLocation>
</comment>
<evidence type="ECO:0000313" key="7">
    <source>
        <dbReference type="EMBL" id="KAK7107243.1"/>
    </source>
</evidence>
<dbReference type="GO" id="GO:0016020">
    <property type="term" value="C:membrane"/>
    <property type="evidence" value="ECO:0007669"/>
    <property type="project" value="UniProtKB-SubCell"/>
</dbReference>
<evidence type="ECO:0000259" key="6">
    <source>
        <dbReference type="PROSITE" id="PS50261"/>
    </source>
</evidence>
<keyword evidence="3 5" id="KW-1133">Transmembrane helix</keyword>
<keyword evidence="4 5" id="KW-0472">Membrane</keyword>
<evidence type="ECO:0000313" key="8">
    <source>
        <dbReference type="Proteomes" id="UP001374579"/>
    </source>
</evidence>
<proteinExistence type="predicted"/>
<feature type="transmembrane region" description="Helical" evidence="5">
    <location>
        <begin position="834"/>
        <end position="857"/>
    </location>
</feature>
<evidence type="ECO:0000256" key="2">
    <source>
        <dbReference type="ARBA" id="ARBA00022692"/>
    </source>
</evidence>
<accession>A0AAN9BJE2</accession>
<keyword evidence="8" id="KW-1185">Reference proteome</keyword>
<sequence length="905" mass="100469">MCISFGDCCPDYFLLCRNTTNETPFQQSNSFEQNMPQVKEKERTVKHFHSQIEDFGNSSSTKMLVLDLLQQYGSCADVSSEHGYLVVSQCPNDSDPESADVCANPPSAFMELVSYNQYPELTFRNIHCAACFSLQPQDLIPWEVTADCGDIMDKEKTLEKLVKGNCKYYHNFTNGDPLYSLMRPCTRAWPTEEHEVEELEKSELCSREDKSLCTSYLFPVRVNNTLRVRNPHCYLCLSGETTASFHDNCGLFGNGGPPTHGIGPGIGVLFDLGKRDKNKNAVLFTLDGEPVTIDDFSCATNEVFDFQFIKCRPLICPALHYELLGECVKTSSVIVAAETQPLPQGTQSIFVLFPRVTTNPFLDYTFKIHQHKVPEFSAIGEFAFVCGNHSLPLDRFMSDDYLSDTQTMVAADTECIHCDNASVLDFIDDAATAIKLTISNSTNLFQAISLIREHAGSILEVSNLCTVQAEVVMNDMCNTTKVLVYENIRNTTIGDKLYAEVSVKNTTVLYPMENIFFDFLMTAQNGSSLRKIFVCDTFQPITSLQCPVISFSIDEVDLVEDSYIQIRKTGELYDQEEYEIVDHTVYVCNRLSGLGDFWVSLRQFDFDQTQAYVSAACSAVSVLCLTMLLMSHGLLPELRNMAGKMTASLAAFILTGQLLLFANFSNQTLCQAVAVLTHWVWLSTFGWMSSISINLAMTFYSVFKARNSRSRSSFWKFSVLSLGLPLCVVAVCLAVDLTHPGGRSVGYGEKVCFWIGESEALVYGFYVPVGCSLLVNMVCFSLTLYGIETTKRSTSTLKQRQQDKGRCIIYVKVSVTMGFTWTLGFVAAATGHVVAVYAFIIFNGLQGACLFVCYTLSARNVGRLRARLLGATSSVPSTSGDRASGDRSRVSGSGAVKATFECTRL</sequence>
<keyword evidence="2 5" id="KW-0812">Transmembrane</keyword>
<reference evidence="7 8" key="1">
    <citation type="submission" date="2024-02" db="EMBL/GenBank/DDBJ databases">
        <title>Chromosome-scale genome assembly of the rough periwinkle Littorina saxatilis.</title>
        <authorList>
            <person name="De Jode A."/>
            <person name="Faria R."/>
            <person name="Formenti G."/>
            <person name="Sims Y."/>
            <person name="Smith T.P."/>
            <person name="Tracey A."/>
            <person name="Wood J.M.D."/>
            <person name="Zagrodzka Z.B."/>
            <person name="Johannesson K."/>
            <person name="Butlin R.K."/>
            <person name="Leder E.H."/>
        </authorList>
    </citation>
    <scope>NUCLEOTIDE SEQUENCE [LARGE SCALE GENOMIC DNA]</scope>
    <source>
        <strain evidence="7">Snail1</strain>
        <tissue evidence="7">Muscle</tissue>
    </source>
</reference>
<dbReference type="InterPro" id="IPR053231">
    <property type="entry name" value="GPCR_LN-TM7"/>
</dbReference>
<dbReference type="PANTHER" id="PTHR45902:SF1">
    <property type="entry name" value="LATROPHILIN RECEPTOR-LIKE PROTEIN A"/>
    <property type="match status" value="1"/>
</dbReference>
<evidence type="ECO:0000256" key="5">
    <source>
        <dbReference type="SAM" id="Phobius"/>
    </source>
</evidence>
<comment type="caution">
    <text evidence="7">The sequence shown here is derived from an EMBL/GenBank/DDBJ whole genome shotgun (WGS) entry which is preliminary data.</text>
</comment>
<dbReference type="InterPro" id="IPR017981">
    <property type="entry name" value="GPCR_2-like_7TM"/>
</dbReference>
<evidence type="ECO:0000256" key="3">
    <source>
        <dbReference type="ARBA" id="ARBA00022989"/>
    </source>
</evidence>
<feature type="transmembrane region" description="Helical" evidence="5">
    <location>
        <begin position="647"/>
        <end position="665"/>
    </location>
</feature>
<name>A0AAN9BJE2_9CAEN</name>
<dbReference type="GO" id="GO:0004930">
    <property type="term" value="F:G protein-coupled receptor activity"/>
    <property type="evidence" value="ECO:0007669"/>
    <property type="project" value="InterPro"/>
</dbReference>